<organism evidence="6 7">
    <name type="scientific">Roseivivax lentus</name>
    <dbReference type="NCBI Taxonomy" id="633194"/>
    <lineage>
        <taxon>Bacteria</taxon>
        <taxon>Pseudomonadati</taxon>
        <taxon>Pseudomonadota</taxon>
        <taxon>Alphaproteobacteria</taxon>
        <taxon>Rhodobacterales</taxon>
        <taxon>Roseobacteraceae</taxon>
        <taxon>Roseivivax</taxon>
    </lineage>
</organism>
<dbReference type="SUPFAM" id="SSF53448">
    <property type="entry name" value="Nucleotide-diphospho-sugar transferases"/>
    <property type="match status" value="1"/>
</dbReference>
<dbReference type="Pfam" id="PF13692">
    <property type="entry name" value="Glyco_trans_1_4"/>
    <property type="match status" value="1"/>
</dbReference>
<evidence type="ECO:0000256" key="3">
    <source>
        <dbReference type="ARBA" id="ARBA00022679"/>
    </source>
</evidence>
<dbReference type="PANTHER" id="PTHR43179">
    <property type="entry name" value="RHAMNOSYLTRANSFERASE WBBL"/>
    <property type="match status" value="1"/>
</dbReference>
<sequence>MLRRLAALFDLYAATRCRAARPGPPILDAAGRQVGHVDRVAFEAGHLLVEGWAEAAGVALYLGGAVARGRADLPRADVVAGGWRAGGFRLDVPARPADLARSAPPGLAVTARPGATAIPALSLKRPRLGRWRHLPAFVAALLRSLPAALAWRTSRDPRHRQRVKAALGLVAPPLEAGPLLPGILRDRAETETISGPPVTILLPVYNGFDLLPEVLDRIEAHTDLPWHLVMIEDASPDPQVRPFLQDWATAPGRVARVTLLENRENLGFIGSVNRGFAHVLGLPDPAPWADALPPTPTPARAPTPARGGGPVILLNADALVPQGWASRLVRPFAHHDNVASVTPASNAAEILSAPVICRDVPLPAGAGDVIDGVAARLDPDGALCDLPTGVGFCMAIARDWLQRLPRFDPAFGRGYGEEVDWCQRIAALGGRHLGLGGLYVEHRGGVSFGPDKAALLARNNAVISARYPDFDARVARFKTADPLRTARLALALGWAGAVMRGAAVPVILTHSLGGGVERAVAARIAAALAAGQPVVRIRVGGARRWQLSVLSSWGVSTGEGDDWTVIAALLGLLPRRRVIYACGVGDPDPVALPGLLRGLLRDGDAAEMELHDYFPLSPAYTLCDADGVYRGLPVPGEAGDPAHRARRPDGRAVPLATWRRAWHRFASRAEIRCFSEASAALVRAAWPDLAGRIRVAPHDLPDPPERVTPRAGPRPVIGVLGAIAPQKGADVVAALARETRGRAGLVLVGEIAPETALPVHVTRTGRYRPAEIATRARTHGITHWLIPSVWPETFCFALHEALATGLPVLAFDLGAQGTALRAAPGGHVLPYRPGETAAMAASVLERVLTLSEARARPALPRPATGSGPRPAKTTGGTAAPGAGPACGPVRGPARDLARAPRRRLTGTG</sequence>
<dbReference type="InterPro" id="IPR029044">
    <property type="entry name" value="Nucleotide-diphossugar_trans"/>
</dbReference>
<evidence type="ECO:0000256" key="4">
    <source>
        <dbReference type="SAM" id="MobiDB-lite"/>
    </source>
</evidence>
<dbReference type="SUPFAM" id="SSF53756">
    <property type="entry name" value="UDP-Glycosyltransferase/glycogen phosphorylase"/>
    <property type="match status" value="1"/>
</dbReference>
<accession>A0A1N7Q5C8</accession>
<keyword evidence="3 6" id="KW-0808">Transferase</keyword>
<dbReference type="Gene3D" id="3.40.50.2000">
    <property type="entry name" value="Glycogen Phosphorylase B"/>
    <property type="match status" value="1"/>
</dbReference>
<keyword evidence="2" id="KW-0328">Glycosyltransferase</keyword>
<comment type="similarity">
    <text evidence="1">Belongs to the glycosyltransferase 2 family.</text>
</comment>
<protein>
    <submittedName>
        <fullName evidence="6">Glycosyltransferase, GT2 family</fullName>
    </submittedName>
</protein>
<evidence type="ECO:0000256" key="2">
    <source>
        <dbReference type="ARBA" id="ARBA00022676"/>
    </source>
</evidence>
<dbReference type="PANTHER" id="PTHR43179:SF12">
    <property type="entry name" value="GALACTOFURANOSYLTRANSFERASE GLFT2"/>
    <property type="match status" value="1"/>
</dbReference>
<reference evidence="7" key="1">
    <citation type="submission" date="2017-01" db="EMBL/GenBank/DDBJ databases">
        <authorList>
            <person name="Varghese N."/>
            <person name="Submissions S."/>
        </authorList>
    </citation>
    <scope>NUCLEOTIDE SEQUENCE [LARGE SCALE GENOMIC DNA]</scope>
    <source>
        <strain evidence="7">DSM 29430</strain>
    </source>
</reference>
<dbReference type="AlphaFoldDB" id="A0A1N7Q5C8"/>
<evidence type="ECO:0000259" key="5">
    <source>
        <dbReference type="Pfam" id="PF00535"/>
    </source>
</evidence>
<dbReference type="OrthoDB" id="9771846at2"/>
<evidence type="ECO:0000256" key="1">
    <source>
        <dbReference type="ARBA" id="ARBA00006739"/>
    </source>
</evidence>
<evidence type="ECO:0000313" key="6">
    <source>
        <dbReference type="EMBL" id="SIT18054.1"/>
    </source>
</evidence>
<dbReference type="InterPro" id="IPR001173">
    <property type="entry name" value="Glyco_trans_2-like"/>
</dbReference>
<keyword evidence="7" id="KW-1185">Reference proteome</keyword>
<name>A0A1N7Q5C8_9RHOB</name>
<proteinExistence type="inferred from homology"/>
<dbReference type="RefSeq" id="WP_076451318.1">
    <property type="nucleotide sequence ID" value="NZ_FTOQ01000028.1"/>
</dbReference>
<feature type="region of interest" description="Disordered" evidence="4">
    <location>
        <begin position="854"/>
        <end position="908"/>
    </location>
</feature>
<evidence type="ECO:0000313" key="7">
    <source>
        <dbReference type="Proteomes" id="UP000186684"/>
    </source>
</evidence>
<gene>
    <name evidence="6" type="ORF">SAMN05421759_12822</name>
</gene>
<dbReference type="Gene3D" id="3.90.550.10">
    <property type="entry name" value="Spore Coat Polysaccharide Biosynthesis Protein SpsA, Chain A"/>
    <property type="match status" value="1"/>
</dbReference>
<dbReference type="Proteomes" id="UP000186684">
    <property type="component" value="Unassembled WGS sequence"/>
</dbReference>
<feature type="compositionally biased region" description="Basic residues" evidence="4">
    <location>
        <begin position="899"/>
        <end position="908"/>
    </location>
</feature>
<dbReference type="GO" id="GO:0016757">
    <property type="term" value="F:glycosyltransferase activity"/>
    <property type="evidence" value="ECO:0007669"/>
    <property type="project" value="UniProtKB-KW"/>
</dbReference>
<dbReference type="STRING" id="633194.SAMN05421759_12822"/>
<feature type="domain" description="Glycosyltransferase 2-like" evidence="5">
    <location>
        <begin position="199"/>
        <end position="281"/>
    </location>
</feature>
<feature type="compositionally biased region" description="Low complexity" evidence="4">
    <location>
        <begin position="856"/>
        <end position="891"/>
    </location>
</feature>
<dbReference type="Pfam" id="PF00535">
    <property type="entry name" value="Glycos_transf_2"/>
    <property type="match status" value="1"/>
</dbReference>
<dbReference type="EMBL" id="FTOQ01000028">
    <property type="protein sequence ID" value="SIT18054.1"/>
    <property type="molecule type" value="Genomic_DNA"/>
</dbReference>